<dbReference type="OrthoDB" id="1434681at2759"/>
<reference evidence="1" key="1">
    <citation type="submission" date="2017-07" db="EMBL/GenBank/DDBJ databases">
        <title>Taro Niue Genome Assembly and Annotation.</title>
        <authorList>
            <person name="Atibalentja N."/>
            <person name="Keating K."/>
            <person name="Fields C.J."/>
        </authorList>
    </citation>
    <scope>NUCLEOTIDE SEQUENCE</scope>
    <source>
        <strain evidence="1">Niue_2</strain>
        <tissue evidence="1">Leaf</tissue>
    </source>
</reference>
<accession>A0A843U5Y9</accession>
<dbReference type="AlphaFoldDB" id="A0A843U5Y9"/>
<name>A0A843U5Y9_COLES</name>
<dbReference type="Proteomes" id="UP000652761">
    <property type="component" value="Unassembled WGS sequence"/>
</dbReference>
<proteinExistence type="predicted"/>
<sequence>MDVQKLLYQMFISNHRFTHPSARSVWTTTVRSNSKHLLYNARKNAQRVSQSLDLIVWREHALTWMRRDYWQSLCNIWAIERWQETFTTMKVNRATNLEANKHTSGFVSFATHQSRLV</sequence>
<gene>
    <name evidence="1" type="ORF">Taro_009819</name>
</gene>
<keyword evidence="2" id="KW-1185">Reference proteome</keyword>
<evidence type="ECO:0000313" key="2">
    <source>
        <dbReference type="Proteomes" id="UP000652761"/>
    </source>
</evidence>
<feature type="non-terminal residue" evidence="1">
    <location>
        <position position="1"/>
    </location>
</feature>
<protein>
    <submittedName>
        <fullName evidence="1">Uncharacterized protein</fullName>
    </submittedName>
</protein>
<organism evidence="1 2">
    <name type="scientific">Colocasia esculenta</name>
    <name type="common">Wild taro</name>
    <name type="synonym">Arum esculentum</name>
    <dbReference type="NCBI Taxonomy" id="4460"/>
    <lineage>
        <taxon>Eukaryota</taxon>
        <taxon>Viridiplantae</taxon>
        <taxon>Streptophyta</taxon>
        <taxon>Embryophyta</taxon>
        <taxon>Tracheophyta</taxon>
        <taxon>Spermatophyta</taxon>
        <taxon>Magnoliopsida</taxon>
        <taxon>Liliopsida</taxon>
        <taxon>Araceae</taxon>
        <taxon>Aroideae</taxon>
        <taxon>Colocasieae</taxon>
        <taxon>Colocasia</taxon>
    </lineage>
</organism>
<dbReference type="EMBL" id="NMUH01000348">
    <property type="protein sequence ID" value="MQL77410.1"/>
    <property type="molecule type" value="Genomic_DNA"/>
</dbReference>
<comment type="caution">
    <text evidence="1">The sequence shown here is derived from an EMBL/GenBank/DDBJ whole genome shotgun (WGS) entry which is preliminary data.</text>
</comment>
<evidence type="ECO:0000313" key="1">
    <source>
        <dbReference type="EMBL" id="MQL77410.1"/>
    </source>
</evidence>